<evidence type="ECO:0000313" key="2">
    <source>
        <dbReference type="EMBL" id="KGQ33002.1"/>
    </source>
</evidence>
<accession>A0A0A2XPT5</accession>
<dbReference type="HAMAP" id="MF_01103">
    <property type="entry name" value="UPF0291"/>
    <property type="match status" value="1"/>
</dbReference>
<dbReference type="PANTHER" id="PTHR37300">
    <property type="entry name" value="UPF0291 PROTEIN CBO2609/CLC_2481"/>
    <property type="match status" value="1"/>
</dbReference>
<dbReference type="Gene3D" id="1.10.287.540">
    <property type="entry name" value="Helix hairpin bin"/>
    <property type="match status" value="1"/>
</dbReference>
<gene>
    <name evidence="2" type="ORF">P375_04205</name>
</gene>
<keyword evidence="1" id="KW-0963">Cytoplasm</keyword>
<dbReference type="InterPro" id="IPR009242">
    <property type="entry name" value="DUF896"/>
</dbReference>
<keyword evidence="3" id="KW-1185">Reference proteome</keyword>
<proteinExistence type="inferred from homology"/>
<evidence type="ECO:0000256" key="1">
    <source>
        <dbReference type="ARBA" id="ARBA00022490"/>
    </source>
</evidence>
<dbReference type="Pfam" id="PF05979">
    <property type="entry name" value="DUF896"/>
    <property type="match status" value="1"/>
</dbReference>
<dbReference type="EMBL" id="JPXY01000017">
    <property type="protein sequence ID" value="KGQ33002.1"/>
    <property type="molecule type" value="Genomic_DNA"/>
</dbReference>
<evidence type="ECO:0000313" key="3">
    <source>
        <dbReference type="Proteomes" id="UP000030418"/>
    </source>
</evidence>
<reference evidence="2 3" key="1">
    <citation type="submission" date="2014-08" db="EMBL/GenBank/DDBJ databases">
        <title>Chaperone-usher fimbriae in a diverse selection of Gallibacterium genomes.</title>
        <authorList>
            <person name="Kudirkiene E."/>
            <person name="Bager R.J."/>
            <person name="Johnson T.J."/>
            <person name="Bojesen A.M."/>
        </authorList>
    </citation>
    <scope>NUCLEOTIDE SEQUENCE [LARGE SCALE GENOMIC DNA]</scope>
    <source>
        <strain evidence="2 3">CCM5976</strain>
    </source>
</reference>
<protein>
    <submittedName>
        <fullName evidence="2">Uncharacterized protein</fullName>
    </submittedName>
</protein>
<dbReference type="Proteomes" id="UP000030418">
    <property type="component" value="Unassembled WGS sequence"/>
</dbReference>
<name>A0A0A2XPT5_9PAST</name>
<sequence length="76" mass="8736">MQISELDRINQLAHKAKNEGLTVDEISEREMLRQRYLEKIRGQLTNILATVTVVDSEGNDITPQKLRLAQRNGMMI</sequence>
<comment type="caution">
    <text evidence="2">The sequence shown here is derived from an EMBL/GenBank/DDBJ whole genome shotgun (WGS) entry which is preliminary data.</text>
</comment>
<organism evidence="2 3">
    <name type="scientific">Gallibacterium genomosp. 2</name>
    <dbReference type="NCBI Taxonomy" id="155517"/>
    <lineage>
        <taxon>Bacteria</taxon>
        <taxon>Pseudomonadati</taxon>
        <taxon>Pseudomonadota</taxon>
        <taxon>Gammaproteobacteria</taxon>
        <taxon>Pasteurellales</taxon>
        <taxon>Pasteurellaceae</taxon>
        <taxon>Gallibacterium</taxon>
    </lineage>
</organism>
<dbReference type="PANTHER" id="PTHR37300:SF2">
    <property type="entry name" value="UPF0291 PROTEIN BC_1827"/>
    <property type="match status" value="1"/>
</dbReference>
<dbReference type="AlphaFoldDB" id="A0A0A2XPT5"/>
<dbReference type="SUPFAM" id="SSF158221">
    <property type="entry name" value="YnzC-like"/>
    <property type="match status" value="1"/>
</dbReference>
<dbReference type="RefSeq" id="WP_039134675.1">
    <property type="nucleotide sequence ID" value="NZ_JPXY01000017.1"/>
</dbReference>